<evidence type="ECO:0000313" key="3">
    <source>
        <dbReference type="Proteomes" id="UP001187221"/>
    </source>
</evidence>
<dbReference type="EMBL" id="BTFW01000001">
    <property type="protein sequence ID" value="GMM61244.1"/>
    <property type="molecule type" value="Genomic_DNA"/>
</dbReference>
<protein>
    <submittedName>
        <fullName evidence="2">Uncharacterized protein</fullName>
    </submittedName>
</protein>
<dbReference type="Proteomes" id="UP001187221">
    <property type="component" value="Unassembled WGS sequence"/>
</dbReference>
<reference evidence="2 3" key="1">
    <citation type="submission" date="2023-06" db="EMBL/GenBank/DDBJ databases">
        <title>Draft genome sequence of Novosphingobium sp. strain IK01.</title>
        <authorList>
            <person name="Hatamoto M."/>
            <person name="Ikarashi T."/>
            <person name="Yamaguchi T."/>
        </authorList>
    </citation>
    <scope>NUCLEOTIDE SEQUENCE [LARGE SCALE GENOMIC DNA]</scope>
    <source>
        <strain evidence="2 3">IK01</strain>
    </source>
</reference>
<gene>
    <name evidence="2" type="ORF">NUTIK01_20210</name>
</gene>
<keyword evidence="3" id="KW-1185">Reference proteome</keyword>
<proteinExistence type="predicted"/>
<feature type="region of interest" description="Disordered" evidence="1">
    <location>
        <begin position="68"/>
        <end position="111"/>
    </location>
</feature>
<comment type="caution">
    <text evidence="2">The sequence shown here is derived from an EMBL/GenBank/DDBJ whole genome shotgun (WGS) entry which is preliminary data.</text>
</comment>
<sequence length="111" mass="12212">MDMGFDDLRGFTGTEIVPVLRELHWGEFCARLSAAQDLRRLAQAVSRAPTGSPVRASFHPEAARMLLEPKHEGAVNPTSSTNGKVEESTKVMKPRRPSPPPYGGLTRRELS</sequence>
<name>A0ABQ6PA16_9SPHN</name>
<organism evidence="2 3">
    <name type="scientific">Novosphingobium pituita</name>
    <dbReference type="NCBI Taxonomy" id="3056842"/>
    <lineage>
        <taxon>Bacteria</taxon>
        <taxon>Pseudomonadati</taxon>
        <taxon>Pseudomonadota</taxon>
        <taxon>Alphaproteobacteria</taxon>
        <taxon>Sphingomonadales</taxon>
        <taxon>Sphingomonadaceae</taxon>
        <taxon>Novosphingobium</taxon>
    </lineage>
</organism>
<evidence type="ECO:0000256" key="1">
    <source>
        <dbReference type="SAM" id="MobiDB-lite"/>
    </source>
</evidence>
<accession>A0ABQ6PA16</accession>
<evidence type="ECO:0000313" key="2">
    <source>
        <dbReference type="EMBL" id="GMM61244.1"/>
    </source>
</evidence>